<dbReference type="Pfam" id="PF01352">
    <property type="entry name" value="KRAB"/>
    <property type="match status" value="1"/>
</dbReference>
<reference evidence="3" key="1">
    <citation type="journal article" date="2013" name="Science">
        <title>Comparative analysis of bat genomes provides insight into the evolution of flight and immunity.</title>
        <authorList>
            <person name="Zhang G."/>
            <person name="Cowled C."/>
            <person name="Shi Z."/>
            <person name="Huang Z."/>
            <person name="Bishop-Lilly K.A."/>
            <person name="Fang X."/>
            <person name="Wynne J.W."/>
            <person name="Xiong Z."/>
            <person name="Baker M.L."/>
            <person name="Zhao W."/>
            <person name="Tachedjian M."/>
            <person name="Zhu Y."/>
            <person name="Zhou P."/>
            <person name="Jiang X."/>
            <person name="Ng J."/>
            <person name="Yang L."/>
            <person name="Wu L."/>
            <person name="Xiao J."/>
            <person name="Feng Y."/>
            <person name="Chen Y."/>
            <person name="Sun X."/>
            <person name="Zhang Y."/>
            <person name="Marsh G.A."/>
            <person name="Crameri G."/>
            <person name="Broder C.C."/>
            <person name="Frey K.G."/>
            <person name="Wang L.F."/>
            <person name="Wang J."/>
        </authorList>
    </citation>
    <scope>NUCLEOTIDE SEQUENCE [LARGE SCALE GENOMIC DNA]</scope>
</reference>
<dbReference type="EMBL" id="KB030857">
    <property type="protein sequence ID" value="ELK08992.1"/>
    <property type="molecule type" value="Genomic_DNA"/>
</dbReference>
<feature type="non-terminal residue" evidence="2">
    <location>
        <position position="1"/>
    </location>
</feature>
<dbReference type="SMART" id="SM00349">
    <property type="entry name" value="KRAB"/>
    <property type="match status" value="1"/>
</dbReference>
<dbReference type="AlphaFoldDB" id="L5KCC9"/>
<dbReference type="PROSITE" id="PS50805">
    <property type="entry name" value="KRAB"/>
    <property type="match status" value="1"/>
</dbReference>
<accession>L5KCC9</accession>
<sequence length="140" mass="15985">FQGRLTLGDVFIEFSLEEWKCLSPAQRALYREVMLESYRNLLFLGISVSDLYIVSILEQGKAPWTLESEWKIPQEPNWREHIEGVNTGKSSEGGEEYAVFIVFADPPKQESSVGKQNFISGDPSKKMFSSFQLPTLSFRV</sequence>
<evidence type="ECO:0000259" key="1">
    <source>
        <dbReference type="PROSITE" id="PS50805"/>
    </source>
</evidence>
<dbReference type="InterPro" id="IPR050169">
    <property type="entry name" value="Krueppel_C2H2_ZnF"/>
</dbReference>
<name>L5KCC9_PTEAL</name>
<dbReference type="PANTHER" id="PTHR23232:SF158">
    <property type="entry name" value="KRAB DOMAIN-CONTAINING PROTEIN 5"/>
    <property type="match status" value="1"/>
</dbReference>
<dbReference type="InParanoid" id="L5KCC9"/>
<keyword evidence="3" id="KW-1185">Reference proteome</keyword>
<dbReference type="GO" id="GO:0006355">
    <property type="term" value="P:regulation of DNA-templated transcription"/>
    <property type="evidence" value="ECO:0007669"/>
    <property type="project" value="InterPro"/>
</dbReference>
<evidence type="ECO:0000313" key="2">
    <source>
        <dbReference type="EMBL" id="ELK08992.1"/>
    </source>
</evidence>
<proteinExistence type="predicted"/>
<protein>
    <submittedName>
        <fullName evidence="2">Zinc finger protein 528</fullName>
    </submittedName>
</protein>
<dbReference type="Proteomes" id="UP000010552">
    <property type="component" value="Unassembled WGS sequence"/>
</dbReference>
<dbReference type="InterPro" id="IPR036051">
    <property type="entry name" value="KRAB_dom_sf"/>
</dbReference>
<dbReference type="InterPro" id="IPR001909">
    <property type="entry name" value="KRAB"/>
</dbReference>
<dbReference type="CDD" id="cd07765">
    <property type="entry name" value="KRAB_A-box"/>
    <property type="match status" value="1"/>
</dbReference>
<dbReference type="Gene3D" id="6.10.140.140">
    <property type="match status" value="1"/>
</dbReference>
<gene>
    <name evidence="2" type="ORF">PAL_GLEAN10000323</name>
</gene>
<feature type="domain" description="KRAB" evidence="1">
    <location>
        <begin position="5"/>
        <end position="76"/>
    </location>
</feature>
<dbReference type="SUPFAM" id="SSF109640">
    <property type="entry name" value="KRAB domain (Kruppel-associated box)"/>
    <property type="match status" value="1"/>
</dbReference>
<dbReference type="PANTHER" id="PTHR23232">
    <property type="entry name" value="KRAB DOMAIN C2H2 ZINC FINGER"/>
    <property type="match status" value="1"/>
</dbReference>
<evidence type="ECO:0000313" key="3">
    <source>
        <dbReference type="Proteomes" id="UP000010552"/>
    </source>
</evidence>
<organism evidence="2 3">
    <name type="scientific">Pteropus alecto</name>
    <name type="common">Black flying fox</name>
    <dbReference type="NCBI Taxonomy" id="9402"/>
    <lineage>
        <taxon>Eukaryota</taxon>
        <taxon>Metazoa</taxon>
        <taxon>Chordata</taxon>
        <taxon>Craniata</taxon>
        <taxon>Vertebrata</taxon>
        <taxon>Euteleostomi</taxon>
        <taxon>Mammalia</taxon>
        <taxon>Eutheria</taxon>
        <taxon>Laurasiatheria</taxon>
        <taxon>Chiroptera</taxon>
        <taxon>Yinpterochiroptera</taxon>
        <taxon>Pteropodoidea</taxon>
        <taxon>Pteropodidae</taxon>
        <taxon>Pteropodinae</taxon>
        <taxon>Pteropus</taxon>
    </lineage>
</organism>